<dbReference type="OrthoDB" id="73992at2"/>
<dbReference type="NCBIfam" id="NF047864">
    <property type="entry name" value="CBU_0592_membra"/>
    <property type="match status" value="1"/>
</dbReference>
<evidence type="ECO:0000313" key="4">
    <source>
        <dbReference type="Proteomes" id="UP000184111"/>
    </source>
</evidence>
<keyword evidence="1" id="KW-1133">Transmembrane helix</keyword>
<evidence type="ECO:0000256" key="1">
    <source>
        <dbReference type="SAM" id="Phobius"/>
    </source>
</evidence>
<gene>
    <name evidence="3" type="ORF">SAMN05216499_103272</name>
</gene>
<feature type="domain" description="CBU-0592-like" evidence="2">
    <location>
        <begin position="4"/>
        <end position="78"/>
    </location>
</feature>
<dbReference type="EMBL" id="FRBI01000003">
    <property type="protein sequence ID" value="SHL27529.1"/>
    <property type="molecule type" value="Genomic_DNA"/>
</dbReference>
<accession>A0A1M6ZAW8</accession>
<keyword evidence="1" id="KW-0472">Membrane</keyword>
<sequence length="78" mass="8578">MIEQLVQVFGSVLILLPFLLAQLGRVDPRSRSYLALNLVGSVVLTVDAALAHQWGFLLLEATWAIVSLVGLCGFLRER</sequence>
<name>A0A1M6ZAW8_9ACTN</name>
<feature type="transmembrane region" description="Helical" evidence="1">
    <location>
        <begin position="6"/>
        <end position="26"/>
    </location>
</feature>
<keyword evidence="1" id="KW-0812">Transmembrane</keyword>
<reference evidence="3 4" key="1">
    <citation type="submission" date="2016-11" db="EMBL/GenBank/DDBJ databases">
        <authorList>
            <person name="Jaros S."/>
            <person name="Januszkiewicz K."/>
            <person name="Wedrychowicz H."/>
        </authorList>
    </citation>
    <scope>NUCLEOTIDE SEQUENCE [LARGE SCALE GENOMIC DNA]</scope>
    <source>
        <strain evidence="3 4">CGMCC 4.2025</strain>
    </source>
</reference>
<protein>
    <recommendedName>
        <fullName evidence="2">CBU-0592-like domain-containing protein</fullName>
    </recommendedName>
</protein>
<feature type="transmembrane region" description="Helical" evidence="1">
    <location>
        <begin position="56"/>
        <end position="75"/>
    </location>
</feature>
<feature type="transmembrane region" description="Helical" evidence="1">
    <location>
        <begin position="33"/>
        <end position="50"/>
    </location>
</feature>
<evidence type="ECO:0000259" key="2">
    <source>
        <dbReference type="Pfam" id="PF26604"/>
    </source>
</evidence>
<keyword evidence="4" id="KW-1185">Reference proteome</keyword>
<dbReference type="RefSeq" id="WP_073495085.1">
    <property type="nucleotide sequence ID" value="NZ_FRBI01000003.1"/>
</dbReference>
<evidence type="ECO:0000313" key="3">
    <source>
        <dbReference type="EMBL" id="SHL27529.1"/>
    </source>
</evidence>
<dbReference type="Proteomes" id="UP000184111">
    <property type="component" value="Unassembled WGS sequence"/>
</dbReference>
<dbReference type="InterPro" id="IPR058058">
    <property type="entry name" value="CBU_0592-like"/>
</dbReference>
<proteinExistence type="predicted"/>
<dbReference type="Pfam" id="PF26604">
    <property type="entry name" value="CBU_0592"/>
    <property type="match status" value="1"/>
</dbReference>
<dbReference type="AlphaFoldDB" id="A0A1M6ZAW8"/>
<organism evidence="3 4">
    <name type="scientific">Actinacidiphila paucisporea</name>
    <dbReference type="NCBI Taxonomy" id="310782"/>
    <lineage>
        <taxon>Bacteria</taxon>
        <taxon>Bacillati</taxon>
        <taxon>Actinomycetota</taxon>
        <taxon>Actinomycetes</taxon>
        <taxon>Kitasatosporales</taxon>
        <taxon>Streptomycetaceae</taxon>
        <taxon>Actinacidiphila</taxon>
    </lineage>
</organism>